<evidence type="ECO:0000313" key="4">
    <source>
        <dbReference type="EMBL" id="CDR43313.1"/>
    </source>
</evidence>
<proteinExistence type="inferred from homology"/>
<evidence type="ECO:0000256" key="1">
    <source>
        <dbReference type="ARBA" id="ARBA00049983"/>
    </source>
</evidence>
<accession>A0A061B063</accession>
<dbReference type="STRING" id="36022.A0A061B063"/>
<feature type="domain" description="SYO1-like TPR repeats" evidence="3">
    <location>
        <begin position="331"/>
        <end position="600"/>
    </location>
</feature>
<evidence type="ECO:0000259" key="3">
    <source>
        <dbReference type="Pfam" id="PF25567"/>
    </source>
</evidence>
<dbReference type="GO" id="GO:0051082">
    <property type="term" value="F:unfolded protein binding"/>
    <property type="evidence" value="ECO:0007669"/>
    <property type="project" value="TreeGrafter"/>
</dbReference>
<dbReference type="InterPro" id="IPR057990">
    <property type="entry name" value="TPR_SYO1"/>
</dbReference>
<dbReference type="OMA" id="ADMDMVT"/>
<dbReference type="PANTHER" id="PTHR13347">
    <property type="entry name" value="HEAT REPEAT-CONTAINING PROTEIN 3"/>
    <property type="match status" value="1"/>
</dbReference>
<feature type="region of interest" description="Disordered" evidence="2">
    <location>
        <begin position="1"/>
        <end position="27"/>
    </location>
</feature>
<reference evidence="6" key="2">
    <citation type="journal article" date="2017" name="Genome Announc.">
        <title>Genome sequences of Cyberlindnera fabianii 65, Pichia kudriavzevii 129, and Saccharomyces cerevisiae 131 isolated from fermented masau fruits in Zimbabwe.</title>
        <authorList>
            <person name="van Rijswijck I.M.H."/>
            <person name="Derks M.F.L."/>
            <person name="Abee T."/>
            <person name="de Ridder D."/>
            <person name="Smid E.J."/>
        </authorList>
    </citation>
    <scope>NUCLEOTIDE SEQUENCE [LARGE SCALE GENOMIC DNA]</scope>
    <source>
        <strain evidence="6">65</strain>
    </source>
</reference>
<keyword evidence="6" id="KW-1185">Reference proteome</keyword>
<evidence type="ECO:0000313" key="5">
    <source>
        <dbReference type="EMBL" id="ONH67177.1"/>
    </source>
</evidence>
<dbReference type="GO" id="GO:0006606">
    <property type="term" value="P:protein import into nucleus"/>
    <property type="evidence" value="ECO:0007669"/>
    <property type="project" value="TreeGrafter"/>
</dbReference>
<dbReference type="InterPro" id="IPR011989">
    <property type="entry name" value="ARM-like"/>
</dbReference>
<protein>
    <submittedName>
        <fullName evidence="4">CYFA0S11e03818g1_1</fullName>
    </submittedName>
    <submittedName>
        <fullName evidence="5">Synchronized import protein 1</fullName>
    </submittedName>
</protein>
<comment type="similarity">
    <text evidence="1">Belongs to the nuclear import and ribosome assembly adapter family.</text>
</comment>
<dbReference type="SUPFAM" id="SSF48371">
    <property type="entry name" value="ARM repeat"/>
    <property type="match status" value="1"/>
</dbReference>
<reference evidence="4" key="1">
    <citation type="journal article" date="2014" name="Genome Announc.">
        <title>Genome sequence of the yeast Cyberlindnera fabianii (Hansenula fabianii).</title>
        <authorList>
            <person name="Freel K.C."/>
            <person name="Sarilar V."/>
            <person name="Neuveglise C."/>
            <person name="Devillers H."/>
            <person name="Friedrich A."/>
            <person name="Schacherer J."/>
        </authorList>
    </citation>
    <scope>NUCLEOTIDE SEQUENCE</scope>
    <source>
        <strain evidence="4">YJS4271</strain>
    </source>
</reference>
<dbReference type="CDD" id="cd13394">
    <property type="entry name" value="Syo1_like"/>
    <property type="match status" value="1"/>
</dbReference>
<reference evidence="5" key="3">
    <citation type="submission" date="2017-01" db="EMBL/GenBank/DDBJ databases">
        <authorList>
            <person name="Mah S.A."/>
            <person name="Swanson W.J."/>
            <person name="Moy G.W."/>
            <person name="Vacquier V.D."/>
        </authorList>
    </citation>
    <scope>NUCLEOTIDE SEQUENCE [LARGE SCALE GENOMIC DNA]</scope>
    <source>
        <strain evidence="5">65</strain>
    </source>
</reference>
<feature type="compositionally biased region" description="Basic residues" evidence="2">
    <location>
        <begin position="1"/>
        <end position="12"/>
    </location>
</feature>
<dbReference type="AlphaFoldDB" id="A0A061B063"/>
<dbReference type="GO" id="GO:0042273">
    <property type="term" value="P:ribosomal large subunit biogenesis"/>
    <property type="evidence" value="ECO:0007669"/>
    <property type="project" value="TreeGrafter"/>
</dbReference>
<dbReference type="InterPro" id="IPR016024">
    <property type="entry name" value="ARM-type_fold"/>
</dbReference>
<dbReference type="VEuPathDB" id="FungiDB:BON22_2975"/>
<sequence>MGKLKKRSRSAKSRVNPLATRAKQDKQDDTLTKNKIVPMIEKLKSAIPNDRSMALGSIAVMSDDPRMRKLLLKEKLVQIILERCLTDNNPEFVMESFGLLRNLVIDEGYDVAVYLWRQNIMITIEKSLEKCKTGFEHYVADPKKYGKVESTQLFDLTENLISLITGLAGSSEDIFDAIQIKIQQYKAFIKSILEFAISGTEQELRISNSLLNSILDLIYDFASQSQSFIQQLTTEWNVDFNTLNIFINTSTRINALSRVYIQGINLQLLESANISPSTIPQNIATIISTTISQVTSIDISAASAILLAEVDNTQPESLKDDAKRRANARSELQAVQLAVEIITAAIELTAFLTSSTNDNLYALYLNQVPEVLVALLTEEVYRGRALTAINNLCWLFVTVQYALAEWEKCAVVIWGKVLECLSATELDVDQKITAFGSLWAILEVLGDEISVDDGFVKQTLEEYEKTLTSKISDADEEQKVEYLSRLIGFLGCLAKGQGHVERNRVIGGAFMATLNKLPAVPSAVVIEILDVFYEIYGDAEFDYDESVFVQEGYLEKLQQVSPRVKTAVKLVDRNRQPELKSRGDEVFNNLGRFIQYKKSERR</sequence>
<dbReference type="EMBL" id="MPUK01000005">
    <property type="protein sequence ID" value="ONH67177.1"/>
    <property type="molecule type" value="Genomic_DNA"/>
</dbReference>
<gene>
    <name evidence="5" type="ORF">BON22_2975</name>
    <name evidence="4" type="ORF">CYFA0S_11e03818g</name>
</gene>
<dbReference type="Pfam" id="PF25567">
    <property type="entry name" value="TPR_SYO1"/>
    <property type="match status" value="1"/>
</dbReference>
<dbReference type="OrthoDB" id="288703at2759"/>
<organism evidence="4">
    <name type="scientific">Cyberlindnera fabianii</name>
    <name type="common">Yeast</name>
    <name type="synonym">Hansenula fabianii</name>
    <dbReference type="NCBI Taxonomy" id="36022"/>
    <lineage>
        <taxon>Eukaryota</taxon>
        <taxon>Fungi</taxon>
        <taxon>Dikarya</taxon>
        <taxon>Ascomycota</taxon>
        <taxon>Saccharomycotina</taxon>
        <taxon>Saccharomycetes</taxon>
        <taxon>Phaffomycetales</taxon>
        <taxon>Phaffomycetaceae</taxon>
        <taxon>Cyberlindnera</taxon>
    </lineage>
</organism>
<evidence type="ECO:0000256" key="2">
    <source>
        <dbReference type="SAM" id="MobiDB-lite"/>
    </source>
</evidence>
<dbReference type="EMBL" id="LK052896">
    <property type="protein sequence ID" value="CDR43313.1"/>
    <property type="molecule type" value="Genomic_DNA"/>
</dbReference>
<dbReference type="InterPro" id="IPR052616">
    <property type="entry name" value="SYO1-like"/>
</dbReference>
<dbReference type="PANTHER" id="PTHR13347:SF1">
    <property type="entry name" value="HEAT REPEAT-CONTAINING PROTEIN 3"/>
    <property type="match status" value="1"/>
</dbReference>
<dbReference type="Gene3D" id="1.25.10.10">
    <property type="entry name" value="Leucine-rich Repeat Variant"/>
    <property type="match status" value="1"/>
</dbReference>
<evidence type="ECO:0000313" key="6">
    <source>
        <dbReference type="Proteomes" id="UP000189513"/>
    </source>
</evidence>
<dbReference type="Proteomes" id="UP000189513">
    <property type="component" value="Unassembled WGS sequence"/>
</dbReference>
<name>A0A061B063_CYBFA</name>